<dbReference type="InterPro" id="IPR043143">
    <property type="entry name" value="Mal/L-sulf/L-lact_DH-like_NADP"/>
</dbReference>
<sequence length="353" mass="37262">MPLVDAAAAESYIGSLFERLGTPERSAQLVANHLVESSLLGHDSHGIMRTVQYCAAIERGDLITDAQLEIVRESAAGAVLDGRWAFGQVAAAEAMQLAMSKAAKCGVGTVTLRNCNHTGRLGAYTATAANAGMVAMMMVNAGGGYQSVVPFGGRERRLATNPLSLAAPSGGEFPLVLDIATSMAPEGKIRVYKQRNAALPSGWIVDANGEPSTNPNDLYADPPGAILPFGGEVGHKGYGLAFMVDVLAGALTEAGCCRAGEIVARDGSLLIAIDVRHFSSEDIFSGHVRGLIAHIKSCPPAPGYDEVFVPGEMEYRTAQLRRKEGIHVEEEAWNGIEAIGDRLGATRISYLRN</sequence>
<keyword evidence="4" id="KW-1185">Reference proteome</keyword>
<dbReference type="GO" id="GO:0016491">
    <property type="term" value="F:oxidoreductase activity"/>
    <property type="evidence" value="ECO:0007669"/>
    <property type="project" value="UniProtKB-KW"/>
</dbReference>
<gene>
    <name evidence="3" type="ORF">PLANPX_2480</name>
</gene>
<dbReference type="Proteomes" id="UP000326837">
    <property type="component" value="Chromosome"/>
</dbReference>
<evidence type="ECO:0000313" key="3">
    <source>
        <dbReference type="EMBL" id="BBO32868.1"/>
    </source>
</evidence>
<accession>A0A5K7X8K8</accession>
<comment type="similarity">
    <text evidence="1">Belongs to the LDH2/MDH2 oxidoreductase family.</text>
</comment>
<evidence type="ECO:0008006" key="5">
    <source>
        <dbReference type="Google" id="ProtNLM"/>
    </source>
</evidence>
<dbReference type="InterPro" id="IPR036111">
    <property type="entry name" value="Mal/L-sulfo/L-lacto_DH-like_sf"/>
</dbReference>
<evidence type="ECO:0000256" key="2">
    <source>
        <dbReference type="ARBA" id="ARBA00023002"/>
    </source>
</evidence>
<evidence type="ECO:0000313" key="4">
    <source>
        <dbReference type="Proteomes" id="UP000326837"/>
    </source>
</evidence>
<dbReference type="KEGG" id="lpav:PLANPX_2480"/>
<dbReference type="SUPFAM" id="SSF89733">
    <property type="entry name" value="L-sulfolactate dehydrogenase-like"/>
    <property type="match status" value="1"/>
</dbReference>
<dbReference type="RefSeq" id="WP_152098759.1">
    <property type="nucleotide sequence ID" value="NZ_AP021861.1"/>
</dbReference>
<dbReference type="EMBL" id="AP021861">
    <property type="protein sequence ID" value="BBO32868.1"/>
    <property type="molecule type" value="Genomic_DNA"/>
</dbReference>
<name>A0A5K7X8K8_9BACT</name>
<keyword evidence="2" id="KW-0560">Oxidoreductase</keyword>
<dbReference type="PANTHER" id="PTHR11091">
    <property type="entry name" value="OXIDOREDUCTASE-RELATED"/>
    <property type="match status" value="1"/>
</dbReference>
<dbReference type="Gene3D" id="1.10.1530.10">
    <property type="match status" value="1"/>
</dbReference>
<dbReference type="AlphaFoldDB" id="A0A5K7X8K8"/>
<protein>
    <recommendedName>
        <fullName evidence="5">Malate dehydrogenase</fullName>
    </recommendedName>
</protein>
<dbReference type="InterPro" id="IPR003767">
    <property type="entry name" value="Malate/L-lactate_DH-like"/>
</dbReference>
<dbReference type="InterPro" id="IPR043144">
    <property type="entry name" value="Mal/L-sulf/L-lact_DH-like_ah"/>
</dbReference>
<evidence type="ECO:0000256" key="1">
    <source>
        <dbReference type="ARBA" id="ARBA00006056"/>
    </source>
</evidence>
<dbReference type="PANTHER" id="PTHR11091:SF0">
    <property type="entry name" value="MALATE DEHYDROGENASE"/>
    <property type="match status" value="1"/>
</dbReference>
<dbReference type="Pfam" id="PF02615">
    <property type="entry name" value="Ldh_2"/>
    <property type="match status" value="1"/>
</dbReference>
<organism evidence="3 4">
    <name type="scientific">Lacipirellula parvula</name>
    <dbReference type="NCBI Taxonomy" id="2650471"/>
    <lineage>
        <taxon>Bacteria</taxon>
        <taxon>Pseudomonadati</taxon>
        <taxon>Planctomycetota</taxon>
        <taxon>Planctomycetia</taxon>
        <taxon>Pirellulales</taxon>
        <taxon>Lacipirellulaceae</taxon>
        <taxon>Lacipirellula</taxon>
    </lineage>
</organism>
<reference evidence="4" key="1">
    <citation type="submission" date="2019-10" db="EMBL/GenBank/DDBJ databases">
        <title>Lacipirellula parvula gen. nov., sp. nov., representing a lineage of planctomycetes widespread in freshwater anoxic habitats, and description of the family Lacipirellulaceae.</title>
        <authorList>
            <person name="Dedysh S.N."/>
            <person name="Kulichevskaya I.S."/>
            <person name="Beletsky A.V."/>
            <person name="Rakitin A.L."/>
            <person name="Mardanov A.V."/>
            <person name="Ivanova A.A."/>
            <person name="Saltykova V.X."/>
            <person name="Rijpstra W.I.C."/>
            <person name="Sinninghe Damste J.S."/>
            <person name="Ravin N.V."/>
        </authorList>
    </citation>
    <scope>NUCLEOTIDE SEQUENCE [LARGE SCALE GENOMIC DNA]</scope>
    <source>
        <strain evidence="4">PX69</strain>
    </source>
</reference>
<dbReference type="Gene3D" id="3.30.1370.60">
    <property type="entry name" value="Hypothetical oxidoreductase yiak, domain 2"/>
    <property type="match status" value="1"/>
</dbReference>
<proteinExistence type="inferred from homology"/>